<dbReference type="GO" id="GO:0008131">
    <property type="term" value="F:primary methylamine oxidase activity"/>
    <property type="evidence" value="ECO:0007669"/>
    <property type="project" value="UniProtKB-ARBA"/>
</dbReference>
<reference evidence="11 12" key="1">
    <citation type="journal article" date="2008" name="Nature">
        <title>The Trichoplax genome and the nature of placozoans.</title>
        <authorList>
            <person name="Srivastava M."/>
            <person name="Begovic E."/>
            <person name="Chapman J."/>
            <person name="Putnam N.H."/>
            <person name="Hellsten U."/>
            <person name="Kawashima T."/>
            <person name="Kuo A."/>
            <person name="Mitros T."/>
            <person name="Salamov A."/>
            <person name="Carpenter M.L."/>
            <person name="Signorovitch A.Y."/>
            <person name="Moreno M.A."/>
            <person name="Kamm K."/>
            <person name="Grimwood J."/>
            <person name="Schmutz J."/>
            <person name="Shapiro H."/>
            <person name="Grigoriev I.V."/>
            <person name="Buss L.W."/>
            <person name="Schierwater B."/>
            <person name="Dellaporta S.L."/>
            <person name="Rokhsar D.S."/>
        </authorList>
    </citation>
    <scope>NUCLEOTIDE SEQUENCE [LARGE SCALE GENOMIC DNA]</scope>
    <source>
        <strain evidence="11 12">Grell-BS-1999</strain>
    </source>
</reference>
<feature type="binding site" evidence="8">
    <location>
        <begin position="37"/>
        <end position="38"/>
    </location>
    <ligand>
        <name>FAD</name>
        <dbReference type="ChEBI" id="CHEBI:57692"/>
    </ligand>
</feature>
<organism evidence="11 12">
    <name type="scientific">Trichoplax adhaerens</name>
    <name type="common">Trichoplax reptans</name>
    <dbReference type="NCBI Taxonomy" id="10228"/>
    <lineage>
        <taxon>Eukaryota</taxon>
        <taxon>Metazoa</taxon>
        <taxon>Placozoa</taxon>
        <taxon>Uniplacotomia</taxon>
        <taxon>Trichoplacea</taxon>
        <taxon>Trichoplacidae</taxon>
        <taxon>Trichoplax</taxon>
    </lineage>
</organism>
<dbReference type="SUPFAM" id="SSF54373">
    <property type="entry name" value="FAD-linked reductases, C-terminal domain"/>
    <property type="match status" value="1"/>
</dbReference>
<evidence type="ECO:0000256" key="1">
    <source>
        <dbReference type="ARBA" id="ARBA00001974"/>
    </source>
</evidence>
<accession>B3S9I2</accession>
<evidence type="ECO:0000256" key="2">
    <source>
        <dbReference type="ARBA" id="ARBA00004496"/>
    </source>
</evidence>
<proteinExistence type="inferred from homology"/>
<dbReference type="SUPFAM" id="SSF51905">
    <property type="entry name" value="FAD/NAD(P)-binding domain"/>
    <property type="match status" value="1"/>
</dbReference>
<dbReference type="EMBL" id="DS985258">
    <property type="protein sequence ID" value="EDV20657.1"/>
    <property type="molecule type" value="Genomic_DNA"/>
</dbReference>
<evidence type="ECO:0000256" key="4">
    <source>
        <dbReference type="ARBA" id="ARBA00022490"/>
    </source>
</evidence>
<dbReference type="KEGG" id="tad:TRIADDRAFT_31591"/>
<dbReference type="InterPro" id="IPR036188">
    <property type="entry name" value="FAD/NAD-bd_sf"/>
</dbReference>
<keyword evidence="4" id="KW-0963">Cytoplasm</keyword>
<dbReference type="PhylomeDB" id="B3S9I2"/>
<comment type="cofactor">
    <cofactor evidence="1 9">
        <name>FAD</name>
        <dbReference type="ChEBI" id="CHEBI:57692"/>
    </cofactor>
</comment>
<evidence type="ECO:0000256" key="5">
    <source>
        <dbReference type="ARBA" id="ARBA00022630"/>
    </source>
</evidence>
<evidence type="ECO:0000259" key="10">
    <source>
        <dbReference type="Pfam" id="PF01593"/>
    </source>
</evidence>
<feature type="binding site" evidence="8">
    <location>
        <position position="225"/>
    </location>
    <ligand>
        <name>FAD</name>
        <dbReference type="ChEBI" id="CHEBI:57692"/>
    </ligand>
</feature>
<dbReference type="PANTHER" id="PTHR10742">
    <property type="entry name" value="FLAVIN MONOAMINE OXIDASE"/>
    <property type="match status" value="1"/>
</dbReference>
<dbReference type="InterPro" id="IPR002937">
    <property type="entry name" value="Amino_oxidase"/>
</dbReference>
<feature type="domain" description="Amine oxidase" evidence="10">
    <location>
        <begin position="15"/>
        <end position="466"/>
    </location>
</feature>
<dbReference type="GO" id="GO:0046592">
    <property type="term" value="F:polyamine oxidase activity"/>
    <property type="evidence" value="ECO:0000318"/>
    <property type="project" value="GO_Central"/>
</dbReference>
<evidence type="ECO:0000256" key="6">
    <source>
        <dbReference type="ARBA" id="ARBA00022827"/>
    </source>
</evidence>
<keyword evidence="12" id="KW-1185">Reference proteome</keyword>
<dbReference type="OMA" id="DVGCGWL"/>
<dbReference type="STRING" id="10228.B3S9I2"/>
<dbReference type="InterPro" id="IPR001613">
    <property type="entry name" value="Flavin_amine_oxidase"/>
</dbReference>
<keyword evidence="7 9" id="KW-0560">Oxidoreductase</keyword>
<name>B3S9I2_TRIAD</name>
<dbReference type="Gene3D" id="3.50.50.60">
    <property type="entry name" value="FAD/NAD(P)-binding domain"/>
    <property type="match status" value="1"/>
</dbReference>
<dbReference type="PANTHER" id="PTHR10742:SF405">
    <property type="entry name" value="PEROXISOMAL N(1)-ACETYL-SPERMINE_SPERMIDINE OXIDASE"/>
    <property type="match status" value="1"/>
</dbReference>
<evidence type="ECO:0000256" key="8">
    <source>
        <dbReference type="PIRSR" id="PIRSR601613-1"/>
    </source>
</evidence>
<evidence type="ECO:0000313" key="12">
    <source>
        <dbReference type="Proteomes" id="UP000009022"/>
    </source>
</evidence>
<dbReference type="Proteomes" id="UP000009022">
    <property type="component" value="Unassembled WGS sequence"/>
</dbReference>
<gene>
    <name evidence="11" type="ORF">TRIADDRAFT_31591</name>
</gene>
<dbReference type="CTD" id="6758115"/>
<protein>
    <recommendedName>
        <fullName evidence="9">Amine oxidase</fullName>
        <ecNumber evidence="9">1.4.3.-</ecNumber>
    </recommendedName>
</protein>
<dbReference type="InterPro" id="IPR050281">
    <property type="entry name" value="Flavin_monoamine_oxidase"/>
</dbReference>
<dbReference type="RefSeq" id="XP_002116857.1">
    <property type="nucleotide sequence ID" value="XM_002116821.1"/>
</dbReference>
<sequence>MDENCPHVVIIGSGLAGLAAAELLSTCKEKVRVTILEANNRVGGRIFTRRLQDNSPIELGAQWFHGKVGNPLYDIAAKSDIATRKSSYNDRFYTENETIAEQSVGDSANDYFSSILERIYDRQLDDVPEHIQNVGQFLDVELKKYLDDIQDNFARAVSAKVFRYRDREESHTSGCSTLHDVHLRDFGEYLELEGGDLAVIGGYDKVLQTIIDRIPKEVIRLNQMVVKIKSSDNNELNVECSDGNVYKADIVICTVSLGILKNQAKVLFQPNLPAKKLDVIDRLAFGVVNKVIFYYEKPFWPKNQFRRLVFLWNDEIDDKNCGCKLPLEDDELWLKHVSSAHIILPCPNALLFWFVGEDAIRVEKLSEKQLSSYLTRVLKKFIVDKTIQEPDIVIRTKWHEDPYVRGSYSYVNTNACGKDIDVLAEPILDYQGRPLILFAGEATDRSYYSTAHGAYLSGQREANRILDTLQLEKKIQS</sequence>
<evidence type="ECO:0000256" key="3">
    <source>
        <dbReference type="ARBA" id="ARBA00005995"/>
    </source>
</evidence>
<dbReference type="GO" id="GO:0005737">
    <property type="term" value="C:cytoplasm"/>
    <property type="evidence" value="ECO:0000318"/>
    <property type="project" value="GO_Central"/>
</dbReference>
<evidence type="ECO:0000313" key="11">
    <source>
        <dbReference type="EMBL" id="EDV20657.1"/>
    </source>
</evidence>
<comment type="similarity">
    <text evidence="3 9">Belongs to the flavin monoamine oxidase family.</text>
</comment>
<dbReference type="InParanoid" id="B3S9I2"/>
<dbReference type="Pfam" id="PF01593">
    <property type="entry name" value="Amino_oxidase"/>
    <property type="match status" value="1"/>
</dbReference>
<dbReference type="AlphaFoldDB" id="B3S9I2"/>
<comment type="subcellular location">
    <subcellularLocation>
        <location evidence="2">Cytoplasm</location>
    </subcellularLocation>
</comment>
<dbReference type="PRINTS" id="PR00757">
    <property type="entry name" value="AMINEOXDASEF"/>
</dbReference>
<keyword evidence="6 9" id="KW-0274">FAD</keyword>
<dbReference type="HOGENOM" id="CLU_004498_2_3_1"/>
<dbReference type="eggNOG" id="KOG0685">
    <property type="taxonomic scope" value="Eukaryota"/>
</dbReference>
<dbReference type="EC" id="1.4.3.-" evidence="9"/>
<evidence type="ECO:0000256" key="9">
    <source>
        <dbReference type="RuleBase" id="RU362067"/>
    </source>
</evidence>
<dbReference type="FunCoup" id="B3S9I2">
    <property type="interactions" value="808"/>
</dbReference>
<dbReference type="Gene3D" id="3.90.660.10">
    <property type="match status" value="1"/>
</dbReference>
<evidence type="ECO:0000256" key="7">
    <source>
        <dbReference type="ARBA" id="ARBA00023002"/>
    </source>
</evidence>
<dbReference type="OrthoDB" id="5046242at2759"/>
<dbReference type="GeneID" id="6758115"/>
<keyword evidence="5 9" id="KW-0285">Flavoprotein</keyword>